<protein>
    <submittedName>
        <fullName evidence="2">Uncharacterized protein</fullName>
    </submittedName>
</protein>
<proteinExistence type="predicted"/>
<dbReference type="EMBL" id="CP060696">
    <property type="protein sequence ID" value="QNO18943.1"/>
    <property type="molecule type" value="Genomic_DNA"/>
</dbReference>
<feature type="transmembrane region" description="Helical" evidence="1">
    <location>
        <begin position="57"/>
        <end position="81"/>
    </location>
</feature>
<keyword evidence="3" id="KW-1185">Reference proteome</keyword>
<dbReference type="Proteomes" id="UP000516046">
    <property type="component" value="Chromosome"/>
</dbReference>
<organism evidence="2 3">
    <name type="scientific">Caproicibacterium amylolyticum</name>
    <dbReference type="NCBI Taxonomy" id="2766537"/>
    <lineage>
        <taxon>Bacteria</taxon>
        <taxon>Bacillati</taxon>
        <taxon>Bacillota</taxon>
        <taxon>Clostridia</taxon>
        <taxon>Eubacteriales</taxon>
        <taxon>Oscillospiraceae</taxon>
        <taxon>Caproicibacterium</taxon>
    </lineage>
</organism>
<keyword evidence="1" id="KW-1133">Transmembrane helix</keyword>
<feature type="transmembrane region" description="Helical" evidence="1">
    <location>
        <begin position="32"/>
        <end position="50"/>
    </location>
</feature>
<evidence type="ECO:0000313" key="3">
    <source>
        <dbReference type="Proteomes" id="UP000516046"/>
    </source>
</evidence>
<keyword evidence="1" id="KW-0472">Membrane</keyword>
<dbReference type="AlphaFoldDB" id="A0A7G9WJT1"/>
<dbReference type="KEGG" id="caml:H6X83_04775"/>
<name>A0A7G9WJT1_9FIRM</name>
<keyword evidence="1" id="KW-0812">Transmembrane</keyword>
<dbReference type="RefSeq" id="WP_212508012.1">
    <property type="nucleotide sequence ID" value="NZ_CP060696.1"/>
</dbReference>
<evidence type="ECO:0000313" key="2">
    <source>
        <dbReference type="EMBL" id="QNO18943.1"/>
    </source>
</evidence>
<gene>
    <name evidence="2" type="ORF">H6X83_04775</name>
</gene>
<reference evidence="2 3" key="1">
    <citation type="submission" date="2020-08" db="EMBL/GenBank/DDBJ databases">
        <authorList>
            <person name="Ren C."/>
            <person name="Gu Y."/>
            <person name="Xu Y."/>
        </authorList>
    </citation>
    <scope>NUCLEOTIDE SEQUENCE [LARGE SCALE GENOMIC DNA]</scope>
    <source>
        <strain evidence="2 3">LBM18003</strain>
    </source>
</reference>
<accession>A0A7G9WJT1</accession>
<sequence>MGAYGSPEFLPPSDNTNGDYSPLPNPPVKKCGGLKFAYAVLLILAILFAVDSVSCFYCIYIVPGICALVPAIGFAIAAHMVHSNIDAVNVANGKATARIYRKAISGYKGNGTNVNYLNPESTLAYFRYHPIKTHNAGSVIACIAVPILASVAISATVPANISFNDIQSAAAGLTSSPTVELAPKKSVNESEYKKQCKSYDCKDILRNPANYSGKKVKLSGNAYQVQNLGNHFQIILQLESSSGYVLIDYNLSESGKGRVLQGDDITVYGTCDGIQQMKTTTGGTTDTVKFSAQFVDVSK</sequence>
<evidence type="ECO:0000256" key="1">
    <source>
        <dbReference type="SAM" id="Phobius"/>
    </source>
</evidence>